<sequence length="631" mass="67420">MDEAALRAMLPMGFGKAKSSAPKFASSSNGSGSGSHDFSSRPSTSSAKVIQGPAMGPMAASRRKADDSDDDEDDEDDDGLTAEERAAASALPDDDDDDDDGDDNASDSSADLGPEPIGADPSSTSLPFGSTLQLSQHTKSVSALSVDPSGARVATGSYDYDVRLWDFGGMSSNSLLPFKTSQPFGSYWIHDLAWSSNGEQLLAISGTSQPKLFDREGAEIATFQKGDVYIRDMKQTAGHVAEVTSGSWMPYQSNTFATSSADSTIRLWDVEDRRKQKTVISVKSKDRGARTKVSTHVFSHDGKTLAAACTDGALHLWSTSGSYSRPNSTIEGAHAKGTDTSCVVFSTDGRTLASRGGDDTLKVWDVRSFRKPLAERSGLPNSYGQTSVIFSSDERTILTGTSASRSGKAVEEGDDVAASSSATTSGCIEIFSRLDLSPLQSVQVPTASSSSKPHSIIRLQWHPKINQLFSTTSSGSCTIFYSPAQSLRGALLPLAKTTSRRTRAPSPEAGEEGFHGPIITPGATDSASSRGQGQSAAAKKRRLERERKDPTISRIPQVPMSGPGRGGRIGSAATQHVVQGIFRDNTREEDPREALLRYHTAGKDGEEERKFTKAWEVNEPKKIYAKDDEDE</sequence>
<dbReference type="GeneID" id="37015215"/>
<feature type="region of interest" description="Disordered" evidence="4">
    <location>
        <begin position="14"/>
        <end position="130"/>
    </location>
</feature>
<keyword evidence="1 3" id="KW-0853">WD repeat</keyword>
<dbReference type="OrthoDB" id="10264376at2759"/>
<feature type="region of interest" description="Disordered" evidence="4">
    <location>
        <begin position="496"/>
        <end position="570"/>
    </location>
</feature>
<dbReference type="PANTHER" id="PTHR16017">
    <property type="entry name" value="GASTRULATION DEFECTIVE PROTEIN 1-RELATED"/>
    <property type="match status" value="1"/>
</dbReference>
<dbReference type="SUPFAM" id="SSF50978">
    <property type="entry name" value="WD40 repeat-like"/>
    <property type="match status" value="1"/>
</dbReference>
<feature type="compositionally biased region" description="Acidic residues" evidence="4">
    <location>
        <begin position="67"/>
        <end position="81"/>
    </location>
</feature>
<dbReference type="EMBL" id="KZ819340">
    <property type="protein sequence ID" value="PWN17831.1"/>
    <property type="molecule type" value="Genomic_DNA"/>
</dbReference>
<dbReference type="InterPro" id="IPR015943">
    <property type="entry name" value="WD40/YVTN_repeat-like_dom_sf"/>
</dbReference>
<accession>A0A316TZT8</accession>
<reference evidence="5 6" key="1">
    <citation type="journal article" date="2018" name="Mol. Biol. Evol.">
        <title>Broad Genomic Sampling Reveals a Smut Pathogenic Ancestry of the Fungal Clade Ustilaginomycotina.</title>
        <authorList>
            <person name="Kijpornyongpan T."/>
            <person name="Mondo S.J."/>
            <person name="Barry K."/>
            <person name="Sandor L."/>
            <person name="Lee J."/>
            <person name="Lipzen A."/>
            <person name="Pangilinan J."/>
            <person name="LaButti K."/>
            <person name="Hainaut M."/>
            <person name="Henrissat B."/>
            <person name="Grigoriev I.V."/>
            <person name="Spatafora J.W."/>
            <person name="Aime M.C."/>
        </authorList>
    </citation>
    <scope>NUCLEOTIDE SEQUENCE [LARGE SCALE GENOMIC DNA]</scope>
    <source>
        <strain evidence="5 6">MCA 4718</strain>
    </source>
</reference>
<proteinExistence type="predicted"/>
<dbReference type="SMART" id="SM00320">
    <property type="entry name" value="WD40"/>
    <property type="match status" value="6"/>
</dbReference>
<feature type="repeat" description="WD" evidence="3">
    <location>
        <begin position="236"/>
        <end position="278"/>
    </location>
</feature>
<evidence type="ECO:0000256" key="2">
    <source>
        <dbReference type="ARBA" id="ARBA00022737"/>
    </source>
</evidence>
<name>A0A316TZT8_9BASI</name>
<dbReference type="Pfam" id="PF00400">
    <property type="entry name" value="WD40"/>
    <property type="match status" value="4"/>
</dbReference>
<dbReference type="Gene3D" id="2.130.10.10">
    <property type="entry name" value="YVTN repeat-like/Quinoprotein amine dehydrogenase"/>
    <property type="match status" value="2"/>
</dbReference>
<dbReference type="PRINTS" id="PR00320">
    <property type="entry name" value="GPROTEINBRPT"/>
</dbReference>
<dbReference type="InterPro" id="IPR001680">
    <property type="entry name" value="WD40_rpt"/>
</dbReference>
<feature type="compositionally biased region" description="Acidic residues" evidence="4">
    <location>
        <begin position="92"/>
        <end position="105"/>
    </location>
</feature>
<evidence type="ECO:0000256" key="4">
    <source>
        <dbReference type="SAM" id="MobiDB-lite"/>
    </source>
</evidence>
<dbReference type="PANTHER" id="PTHR16017:SF0">
    <property type="entry name" value="WD REPEAT-CONTAINING PROTEIN 70"/>
    <property type="match status" value="1"/>
</dbReference>
<feature type="compositionally biased region" description="Low complexity" evidence="4">
    <location>
        <begin position="526"/>
        <end position="537"/>
    </location>
</feature>
<dbReference type="InterPro" id="IPR020472">
    <property type="entry name" value="WD40_PAC1"/>
</dbReference>
<organism evidence="5 6">
    <name type="scientific">Pseudomicrostroma glucosiphilum</name>
    <dbReference type="NCBI Taxonomy" id="1684307"/>
    <lineage>
        <taxon>Eukaryota</taxon>
        <taxon>Fungi</taxon>
        <taxon>Dikarya</taxon>
        <taxon>Basidiomycota</taxon>
        <taxon>Ustilaginomycotina</taxon>
        <taxon>Exobasidiomycetes</taxon>
        <taxon>Microstromatales</taxon>
        <taxon>Microstromatales incertae sedis</taxon>
        <taxon>Pseudomicrostroma</taxon>
    </lineage>
</organism>
<feature type="compositionally biased region" description="Polar residues" evidence="4">
    <location>
        <begin position="121"/>
        <end position="130"/>
    </location>
</feature>
<keyword evidence="2" id="KW-0677">Repeat</keyword>
<dbReference type="GO" id="GO:0035861">
    <property type="term" value="C:site of double-strand break"/>
    <property type="evidence" value="ECO:0007669"/>
    <property type="project" value="TreeGrafter"/>
</dbReference>
<dbReference type="PROSITE" id="PS50294">
    <property type="entry name" value="WD_REPEATS_REGION"/>
    <property type="match status" value="3"/>
</dbReference>
<dbReference type="STRING" id="1684307.A0A316TZT8"/>
<dbReference type="PROSITE" id="PS50082">
    <property type="entry name" value="WD_REPEATS_2"/>
    <property type="match status" value="3"/>
</dbReference>
<feature type="repeat" description="WD" evidence="3">
    <location>
        <begin position="134"/>
        <end position="166"/>
    </location>
</feature>
<evidence type="ECO:0000313" key="5">
    <source>
        <dbReference type="EMBL" id="PWN17831.1"/>
    </source>
</evidence>
<gene>
    <name evidence="5" type="ORF">BCV69DRAFT_285713</name>
</gene>
<evidence type="ECO:0000313" key="6">
    <source>
        <dbReference type="Proteomes" id="UP000245942"/>
    </source>
</evidence>
<evidence type="ECO:0000256" key="3">
    <source>
        <dbReference type="PROSITE-ProRule" id="PRU00221"/>
    </source>
</evidence>
<keyword evidence="6" id="KW-1185">Reference proteome</keyword>
<feature type="compositionally biased region" description="Low complexity" evidence="4">
    <location>
        <begin position="16"/>
        <end position="43"/>
    </location>
</feature>
<dbReference type="Proteomes" id="UP000245942">
    <property type="component" value="Unassembled WGS sequence"/>
</dbReference>
<dbReference type="AlphaFoldDB" id="A0A316TZT8"/>
<dbReference type="GO" id="GO:0005634">
    <property type="term" value="C:nucleus"/>
    <property type="evidence" value="ECO:0007669"/>
    <property type="project" value="TreeGrafter"/>
</dbReference>
<evidence type="ECO:0000256" key="1">
    <source>
        <dbReference type="ARBA" id="ARBA00022574"/>
    </source>
</evidence>
<dbReference type="RefSeq" id="XP_025344991.1">
    <property type="nucleotide sequence ID" value="XM_025493481.1"/>
</dbReference>
<protein>
    <submittedName>
        <fullName evidence="5">WD40 repeat-like protein</fullName>
    </submittedName>
</protein>
<feature type="repeat" description="WD" evidence="3">
    <location>
        <begin position="333"/>
        <end position="368"/>
    </location>
</feature>
<dbReference type="InterPro" id="IPR036322">
    <property type="entry name" value="WD40_repeat_dom_sf"/>
</dbReference>
<dbReference type="InterPro" id="IPR051858">
    <property type="entry name" value="WD_repeat_GAD-1"/>
</dbReference>